<feature type="compositionally biased region" description="Basic and acidic residues" evidence="10">
    <location>
        <begin position="16"/>
        <end position="31"/>
    </location>
</feature>
<comment type="catalytic activity">
    <reaction evidence="9">
        <text>an N(1)-methylpseudouridine in rRNA + S-adenosyl-L-methionine = N(1)-methyl-N(3)-[(3S)-3-amino-3-carboxypropyl]pseudouridine in rRNA + S-methyl-5'-thioadenosine + H(+)</text>
        <dbReference type="Rhea" id="RHEA:63296"/>
        <dbReference type="Rhea" id="RHEA-COMP:11634"/>
        <dbReference type="Rhea" id="RHEA-COMP:16310"/>
        <dbReference type="ChEBI" id="CHEBI:15378"/>
        <dbReference type="ChEBI" id="CHEBI:17509"/>
        <dbReference type="ChEBI" id="CHEBI:59789"/>
        <dbReference type="ChEBI" id="CHEBI:74890"/>
        <dbReference type="ChEBI" id="CHEBI:146234"/>
        <dbReference type="EC" id="2.5.1.157"/>
    </reaction>
</comment>
<reference evidence="12" key="1">
    <citation type="submission" date="2020-11" db="EMBL/GenBank/DDBJ databases">
        <title>Chlorella ohadii genome sequencing and assembly.</title>
        <authorList>
            <person name="Murik O."/>
            <person name="Treves H."/>
            <person name="Kedem I."/>
            <person name="Shotland Y."/>
            <person name="Kaplan A."/>
        </authorList>
    </citation>
    <scope>NUCLEOTIDE SEQUENCE</scope>
    <source>
        <strain evidence="12">1</strain>
    </source>
</reference>
<evidence type="ECO:0000256" key="9">
    <source>
        <dbReference type="HAMAP-Rule" id="MF_03146"/>
    </source>
</evidence>
<dbReference type="Pfam" id="PF04068">
    <property type="entry name" value="Fer4_RLI"/>
    <property type="match status" value="1"/>
</dbReference>
<evidence type="ECO:0000256" key="6">
    <source>
        <dbReference type="ARBA" id="ARBA00022714"/>
    </source>
</evidence>
<comment type="similarity">
    <text evidence="9">Belongs to the TDD superfamily. TSR3 family.</text>
</comment>
<dbReference type="NCBIfam" id="NF002621">
    <property type="entry name" value="PRK02287.1"/>
    <property type="match status" value="1"/>
</dbReference>
<dbReference type="GO" id="GO:0000455">
    <property type="term" value="P:enzyme-directed rRNA pseudouridine synthesis"/>
    <property type="evidence" value="ECO:0007669"/>
    <property type="project" value="UniProtKB-UniRule"/>
</dbReference>
<dbReference type="GO" id="GO:0009055">
    <property type="term" value="F:electron transfer activity"/>
    <property type="evidence" value="ECO:0007669"/>
    <property type="project" value="InterPro"/>
</dbReference>
<dbReference type="PROSITE" id="PS51085">
    <property type="entry name" value="2FE2S_FER_2"/>
    <property type="match status" value="1"/>
</dbReference>
<keyword evidence="3 9" id="KW-0698">rRNA processing</keyword>
<dbReference type="InterPro" id="IPR007209">
    <property type="entry name" value="RNaseL-inhib-like_metal-bd_dom"/>
</dbReference>
<dbReference type="Pfam" id="PF04034">
    <property type="entry name" value="Ribo_biogen_C"/>
    <property type="match status" value="1"/>
</dbReference>
<dbReference type="InterPro" id="IPR022968">
    <property type="entry name" value="Tsr3-like"/>
</dbReference>
<evidence type="ECO:0000256" key="4">
    <source>
        <dbReference type="ARBA" id="ARBA00022679"/>
    </source>
</evidence>
<sequence length="417" mass="44731">MPRPLGSNRGGGRRQGRWEQQHPRLEDRAESDGSEEGGSSSDGEEEGPFPIRLAMWDLGQCDRKRCTGTRLARQGLVRELRLGQSFPGVILSPVGRSCVSAADKELVGTKGLAVVDCSWNRLDDVPFGRIKGAAPRLLPWLLAANPVNYGKPCKLSCAEALAAALYICGWQEAAVRLMGRFKWGHSFLSLNQGLLDRYAECATAAEVIAAQQEHLDSMQAGAGPHRRLPAGMGGGSDDEEEEEEEEEGGSYLRRGMLPPSESEDEYSEEEGAEEGEQGALQCSTRATLSKGGPWGLAAPARGAAELAAAAAAAAGQPLLREFDIYRWDTDKYQSYSVDVDSCGPMLLDVLLKIREEQDPSLIIKFGCRRGRCGACAAVVNGASLLPCCTPVNKDVTGVSTVKGLLPPIVPVAPKDCY</sequence>
<keyword evidence="7" id="KW-0411">Iron-sulfur</keyword>
<keyword evidence="1" id="KW-0963">Cytoplasm</keyword>
<dbReference type="Gene3D" id="3.10.20.30">
    <property type="match status" value="1"/>
</dbReference>
<dbReference type="Proteomes" id="UP001205105">
    <property type="component" value="Unassembled WGS sequence"/>
</dbReference>
<evidence type="ECO:0000256" key="2">
    <source>
        <dbReference type="ARBA" id="ARBA00022517"/>
    </source>
</evidence>
<organism evidence="12 13">
    <name type="scientific">Chlorella ohadii</name>
    <dbReference type="NCBI Taxonomy" id="2649997"/>
    <lineage>
        <taxon>Eukaryota</taxon>
        <taxon>Viridiplantae</taxon>
        <taxon>Chlorophyta</taxon>
        <taxon>core chlorophytes</taxon>
        <taxon>Trebouxiophyceae</taxon>
        <taxon>Chlorellales</taxon>
        <taxon>Chlorellaceae</taxon>
        <taxon>Chlorella clade</taxon>
        <taxon>Chlorella</taxon>
    </lineage>
</organism>
<keyword evidence="6" id="KW-0479">Metal-binding</keyword>
<evidence type="ECO:0000256" key="7">
    <source>
        <dbReference type="ARBA" id="ARBA00023014"/>
    </source>
</evidence>
<dbReference type="PANTHER" id="PTHR20426:SF0">
    <property type="entry name" value="18S RRNA AMINOCARBOXYPROPYLTRANSFERASE"/>
    <property type="match status" value="1"/>
</dbReference>
<keyword evidence="13" id="KW-1185">Reference proteome</keyword>
<dbReference type="GO" id="GO:0030490">
    <property type="term" value="P:maturation of SSU-rRNA"/>
    <property type="evidence" value="ECO:0007669"/>
    <property type="project" value="TreeGrafter"/>
</dbReference>
<evidence type="ECO:0000256" key="1">
    <source>
        <dbReference type="ARBA" id="ARBA00022490"/>
    </source>
</evidence>
<dbReference type="HAMAP" id="MF_01116">
    <property type="entry name" value="TSR3"/>
    <property type="match status" value="1"/>
</dbReference>
<evidence type="ECO:0000259" key="11">
    <source>
        <dbReference type="PROSITE" id="PS51085"/>
    </source>
</evidence>
<feature type="binding site" evidence="9">
    <location>
        <position position="138"/>
    </location>
    <ligand>
        <name>S-adenosyl-L-methionine</name>
        <dbReference type="ChEBI" id="CHEBI:59789"/>
    </ligand>
</feature>
<dbReference type="GO" id="GO:0051537">
    <property type="term" value="F:2 iron, 2 sulfur cluster binding"/>
    <property type="evidence" value="ECO:0007669"/>
    <property type="project" value="UniProtKB-KW"/>
</dbReference>
<comment type="caution">
    <text evidence="9">Lacks conserved residue(s) required for the propagation of feature annotation.</text>
</comment>
<comment type="function">
    <text evidence="9">Aminocarboxypropyltransferase that catalyzes the aminocarboxypropyl transfer on pseudouridine in 18S rRNA. It constitutes the last step in biosynthesis of the hypermodified N1-methyl-N3-(3-amino-3-carboxypropyl) pseudouridine (m1acp3-Psi).</text>
</comment>
<dbReference type="Pfam" id="PF13085">
    <property type="entry name" value="Fer2_3"/>
    <property type="match status" value="1"/>
</dbReference>
<dbReference type="PROSITE" id="PS00197">
    <property type="entry name" value="2FE2S_FER_1"/>
    <property type="match status" value="1"/>
</dbReference>
<keyword evidence="4 9" id="KW-0808">Transferase</keyword>
<dbReference type="CDD" id="cd00207">
    <property type="entry name" value="fer2"/>
    <property type="match status" value="1"/>
</dbReference>
<dbReference type="GO" id="GO:1904047">
    <property type="term" value="F:S-adenosyl-L-methionine binding"/>
    <property type="evidence" value="ECO:0007669"/>
    <property type="project" value="UniProtKB-UniRule"/>
</dbReference>
<keyword evidence="6" id="KW-0001">2Fe-2S</keyword>
<dbReference type="InterPro" id="IPR006058">
    <property type="entry name" value="2Fe2S_fd_BS"/>
</dbReference>
<accession>A0AAD5H210</accession>
<evidence type="ECO:0000256" key="5">
    <source>
        <dbReference type="ARBA" id="ARBA00022691"/>
    </source>
</evidence>
<keyword evidence="2 9" id="KW-0690">Ribosome biogenesis</keyword>
<feature type="region of interest" description="Disordered" evidence="10">
    <location>
        <begin position="220"/>
        <end position="281"/>
    </location>
</feature>
<dbReference type="SUPFAM" id="SSF54292">
    <property type="entry name" value="2Fe-2S ferredoxin-like"/>
    <property type="match status" value="1"/>
</dbReference>
<evidence type="ECO:0000256" key="10">
    <source>
        <dbReference type="SAM" id="MobiDB-lite"/>
    </source>
</evidence>
<evidence type="ECO:0000313" key="12">
    <source>
        <dbReference type="EMBL" id="KAI7840936.1"/>
    </source>
</evidence>
<keyword evidence="6" id="KW-0408">Iron</keyword>
<dbReference type="AlphaFoldDB" id="A0AAD5H210"/>
<feature type="binding site" evidence="9">
    <location>
        <position position="115"/>
    </location>
    <ligand>
        <name>S-adenosyl-L-methionine</name>
        <dbReference type="ChEBI" id="CHEBI:59789"/>
    </ligand>
</feature>
<evidence type="ECO:0000313" key="13">
    <source>
        <dbReference type="Proteomes" id="UP001205105"/>
    </source>
</evidence>
<name>A0AAD5H210_9CHLO</name>
<evidence type="ECO:0000256" key="3">
    <source>
        <dbReference type="ARBA" id="ARBA00022552"/>
    </source>
</evidence>
<gene>
    <name evidence="12" type="ORF">COHA_005367</name>
</gene>
<dbReference type="EC" id="2.5.1.157" evidence="9"/>
<feature type="binding site" evidence="9">
    <location>
        <position position="67"/>
    </location>
    <ligand>
        <name>S-adenosyl-L-methionine</name>
        <dbReference type="ChEBI" id="CHEBI:59789"/>
    </ligand>
</feature>
<dbReference type="InterPro" id="IPR001041">
    <property type="entry name" value="2Fe-2S_ferredoxin-type"/>
</dbReference>
<proteinExistence type="inferred from homology"/>
<dbReference type="PANTHER" id="PTHR20426">
    <property type="entry name" value="RIBOSOME BIOGENESIS PROTEIN TSR3 HOMOLOG"/>
    <property type="match status" value="1"/>
</dbReference>
<comment type="cofactor">
    <cofactor evidence="8">
        <name>[2Fe-2S] cluster</name>
        <dbReference type="ChEBI" id="CHEBI:190135"/>
    </cofactor>
</comment>
<dbReference type="InterPro" id="IPR025192">
    <property type="entry name" value="Succ_DH/fum_Rdtase_N"/>
</dbReference>
<protein>
    <recommendedName>
        <fullName evidence="9">18S rRNA aminocarboxypropyltransferase</fullName>
        <ecNumber evidence="9">2.5.1.157</ecNumber>
    </recommendedName>
</protein>
<comment type="caution">
    <text evidence="12">The sequence shown here is derived from an EMBL/GenBank/DDBJ whole genome shotgun (WGS) entry which is preliminary data.</text>
</comment>
<feature type="compositionally biased region" description="Acidic residues" evidence="10">
    <location>
        <begin position="261"/>
        <end position="276"/>
    </location>
</feature>
<feature type="domain" description="2Fe-2S ferredoxin-type" evidence="11">
    <location>
        <begin position="320"/>
        <end position="404"/>
    </location>
</feature>
<feature type="region of interest" description="Disordered" evidence="10">
    <location>
        <begin position="1"/>
        <end position="48"/>
    </location>
</feature>
<feature type="compositionally biased region" description="Acidic residues" evidence="10">
    <location>
        <begin position="236"/>
        <end position="248"/>
    </location>
</feature>
<dbReference type="InterPro" id="IPR036010">
    <property type="entry name" value="2Fe-2S_ferredoxin-like_sf"/>
</dbReference>
<keyword evidence="5 9" id="KW-0949">S-adenosyl-L-methionine</keyword>
<dbReference type="InterPro" id="IPR012675">
    <property type="entry name" value="Beta-grasp_dom_sf"/>
</dbReference>
<dbReference type="GO" id="GO:0106388">
    <property type="term" value="F:rRNA small subunit aminocarboxypropyltransferase activity"/>
    <property type="evidence" value="ECO:0007669"/>
    <property type="project" value="UniProtKB-EC"/>
</dbReference>
<evidence type="ECO:0000256" key="8">
    <source>
        <dbReference type="ARBA" id="ARBA00034078"/>
    </source>
</evidence>
<dbReference type="EMBL" id="JADXDR010000069">
    <property type="protein sequence ID" value="KAI7840936.1"/>
    <property type="molecule type" value="Genomic_DNA"/>
</dbReference>
<dbReference type="InterPro" id="IPR007177">
    <property type="entry name" value="Tsr3_C"/>
</dbReference>